<reference evidence="3 4" key="1">
    <citation type="submission" date="2018-03" db="EMBL/GenBank/DDBJ databases">
        <title>Genomic Encyclopedia of Type Strains, Phase III (KMG-III): the genomes of soil and plant-associated and newly described type strains.</title>
        <authorList>
            <person name="Whitman W."/>
        </authorList>
    </citation>
    <scope>NUCLEOTIDE SEQUENCE [LARGE SCALE GENOMIC DNA]</scope>
    <source>
        <strain evidence="3 4">CGMCC 1.12700</strain>
    </source>
</reference>
<dbReference type="InterPro" id="IPR001480">
    <property type="entry name" value="Bulb-type_lectin_dom"/>
</dbReference>
<dbReference type="Proteomes" id="UP000240572">
    <property type="component" value="Unassembled WGS sequence"/>
</dbReference>
<feature type="signal peptide" evidence="1">
    <location>
        <begin position="1"/>
        <end position="22"/>
    </location>
</feature>
<dbReference type="OrthoDB" id="626541at2"/>
<evidence type="ECO:0000313" key="4">
    <source>
        <dbReference type="Proteomes" id="UP000240572"/>
    </source>
</evidence>
<protein>
    <submittedName>
        <fullName evidence="3">D-mannose binding lectin</fullName>
    </submittedName>
</protein>
<name>A0A2P8CX09_9BACT</name>
<proteinExistence type="predicted"/>
<evidence type="ECO:0000313" key="3">
    <source>
        <dbReference type="EMBL" id="PSK89504.1"/>
    </source>
</evidence>
<dbReference type="SMART" id="SM00108">
    <property type="entry name" value="B_lectin"/>
    <property type="match status" value="1"/>
</dbReference>
<evidence type="ECO:0000256" key="1">
    <source>
        <dbReference type="SAM" id="SignalP"/>
    </source>
</evidence>
<keyword evidence="1" id="KW-0732">Signal</keyword>
<dbReference type="RefSeq" id="WP_106524752.1">
    <property type="nucleotide sequence ID" value="NZ_PYGD01000011.1"/>
</dbReference>
<dbReference type="EMBL" id="PYGD01000011">
    <property type="protein sequence ID" value="PSK89504.1"/>
    <property type="molecule type" value="Genomic_DNA"/>
</dbReference>
<dbReference type="Gene3D" id="2.90.10.10">
    <property type="entry name" value="Bulb-type lectin domain"/>
    <property type="match status" value="2"/>
</dbReference>
<comment type="caution">
    <text evidence="3">The sequence shown here is derived from an EMBL/GenBank/DDBJ whole genome shotgun (WGS) entry which is preliminary data.</text>
</comment>
<organism evidence="3 4">
    <name type="scientific">Taibaiella chishuiensis</name>
    <dbReference type="NCBI Taxonomy" id="1434707"/>
    <lineage>
        <taxon>Bacteria</taxon>
        <taxon>Pseudomonadati</taxon>
        <taxon>Bacteroidota</taxon>
        <taxon>Chitinophagia</taxon>
        <taxon>Chitinophagales</taxon>
        <taxon>Chitinophagaceae</taxon>
        <taxon>Taibaiella</taxon>
    </lineage>
</organism>
<accession>A0A2P8CX09</accession>
<feature type="chain" id="PRO_5015191144" evidence="1">
    <location>
        <begin position="23"/>
        <end position="147"/>
    </location>
</feature>
<dbReference type="InterPro" id="IPR036426">
    <property type="entry name" value="Bulb-type_lectin_dom_sf"/>
</dbReference>
<dbReference type="GO" id="GO:0030246">
    <property type="term" value="F:carbohydrate binding"/>
    <property type="evidence" value="ECO:0007669"/>
    <property type="project" value="UniProtKB-KW"/>
</dbReference>
<dbReference type="SUPFAM" id="SSF51110">
    <property type="entry name" value="alpha-D-mannose-specific plant lectins"/>
    <property type="match status" value="1"/>
</dbReference>
<gene>
    <name evidence="3" type="ORF">B0I18_11159</name>
</gene>
<feature type="domain" description="Bulb-type lectin" evidence="2">
    <location>
        <begin position="24"/>
        <end position="147"/>
    </location>
</feature>
<evidence type="ECO:0000259" key="2">
    <source>
        <dbReference type="PROSITE" id="PS50927"/>
    </source>
</evidence>
<keyword evidence="4" id="KW-1185">Reference proteome</keyword>
<dbReference type="PROSITE" id="PS50927">
    <property type="entry name" value="BULB_LECTIN"/>
    <property type="match status" value="1"/>
</dbReference>
<dbReference type="AlphaFoldDB" id="A0A2P8CX09"/>
<keyword evidence="3" id="KW-0430">Lectin</keyword>
<sequence length="147" mass="16170">MKTKMKLGLALAALFSVSAASAQKNSLAAGGTLKAGEKLTSANNAYMLRMQEEDGNLCIYKIENGKQGAFVWCTMKHGFKNAKLIMQNDGNLVVYDGNSKDQWSSQTQGYYDAKYRDPQYKPVKVVLENDGALKLYTAAGQVVWTNK</sequence>